<feature type="signal peptide" evidence="2">
    <location>
        <begin position="1"/>
        <end position="16"/>
    </location>
</feature>
<evidence type="ECO:0000313" key="4">
    <source>
        <dbReference type="Proteomes" id="UP000886653"/>
    </source>
</evidence>
<dbReference type="EMBL" id="MU167208">
    <property type="protein sequence ID" value="KAG0152491.1"/>
    <property type="molecule type" value="Genomic_DNA"/>
</dbReference>
<organism evidence="3 4">
    <name type="scientific">Cronartium quercuum f. sp. fusiforme G11</name>
    <dbReference type="NCBI Taxonomy" id="708437"/>
    <lineage>
        <taxon>Eukaryota</taxon>
        <taxon>Fungi</taxon>
        <taxon>Dikarya</taxon>
        <taxon>Basidiomycota</taxon>
        <taxon>Pucciniomycotina</taxon>
        <taxon>Pucciniomycetes</taxon>
        <taxon>Pucciniales</taxon>
        <taxon>Coleosporiaceae</taxon>
        <taxon>Cronartium</taxon>
    </lineage>
</organism>
<evidence type="ECO:0000313" key="3">
    <source>
        <dbReference type="EMBL" id="KAG0152491.1"/>
    </source>
</evidence>
<feature type="chain" id="PRO_5040450319" evidence="2">
    <location>
        <begin position="17"/>
        <end position="399"/>
    </location>
</feature>
<dbReference type="Proteomes" id="UP000886653">
    <property type="component" value="Unassembled WGS sequence"/>
</dbReference>
<gene>
    <name evidence="3" type="ORF">CROQUDRAFT_85591</name>
</gene>
<name>A0A9P6NZT0_9BASI</name>
<evidence type="ECO:0000256" key="1">
    <source>
        <dbReference type="SAM" id="MobiDB-lite"/>
    </source>
</evidence>
<evidence type="ECO:0000256" key="2">
    <source>
        <dbReference type="SAM" id="SignalP"/>
    </source>
</evidence>
<dbReference type="AlphaFoldDB" id="A0A9P6NZT0"/>
<comment type="caution">
    <text evidence="3">The sequence shown here is derived from an EMBL/GenBank/DDBJ whole genome shotgun (WGS) entry which is preliminary data.</text>
</comment>
<keyword evidence="4" id="KW-1185">Reference proteome</keyword>
<proteinExistence type="predicted"/>
<feature type="region of interest" description="Disordered" evidence="1">
    <location>
        <begin position="378"/>
        <end position="399"/>
    </location>
</feature>
<keyword evidence="2" id="KW-0732">Signal</keyword>
<feature type="compositionally biased region" description="Low complexity" evidence="1">
    <location>
        <begin position="385"/>
        <end position="399"/>
    </location>
</feature>
<sequence length="399" mass="42439">MVGFVGLWVLPASTRASPIQAQKSAFLKAQSVKFKNASAVELATRALAHVGRQTAKTAATTLAESESNRTDGVTETHVSSRAPSSMLTSFTAFHAFLPSYSADGVTETHVSSRVPSSKLTSFATFHAFLAHTLKSFPKLVGWFAAKLTVRSTPREQEFPAMTVCSSPRPDLAAANQHVFGGHTGSDWCLRGVKNLVRGLGTWKACIQLRNSLKHSSLGWEGESFVEHLAEGGGGSGLSQKSGCHLKRSPLTHTESALSPDAGHAASHQSLPIETSSGFRHDCMPSGVRAMNALHEFSRGGITAGFRDPLEILDPADTHAWPHPRMSLWVAHSKEAAELYVRAQTSPALLHEARRLIAYSDGSLIPELGVGAAVVVPGSDTGRPLRSAPASISSPTTSRP</sequence>
<feature type="region of interest" description="Disordered" evidence="1">
    <location>
        <begin position="59"/>
        <end position="78"/>
    </location>
</feature>
<accession>A0A9P6NZT0</accession>
<reference evidence="3" key="1">
    <citation type="submission" date="2013-11" db="EMBL/GenBank/DDBJ databases">
        <title>Genome sequence of the fusiform rust pathogen reveals effectors for host alternation and coevolution with pine.</title>
        <authorList>
            <consortium name="DOE Joint Genome Institute"/>
            <person name="Smith K."/>
            <person name="Pendleton A."/>
            <person name="Kubisiak T."/>
            <person name="Anderson C."/>
            <person name="Salamov A."/>
            <person name="Aerts A."/>
            <person name="Riley R."/>
            <person name="Clum A."/>
            <person name="Lindquist E."/>
            <person name="Ence D."/>
            <person name="Campbell M."/>
            <person name="Kronenberg Z."/>
            <person name="Feau N."/>
            <person name="Dhillon B."/>
            <person name="Hamelin R."/>
            <person name="Burleigh J."/>
            <person name="Smith J."/>
            <person name="Yandell M."/>
            <person name="Nelson C."/>
            <person name="Grigoriev I."/>
            <person name="Davis J."/>
        </authorList>
    </citation>
    <scope>NUCLEOTIDE SEQUENCE</scope>
    <source>
        <strain evidence="3">G11</strain>
    </source>
</reference>
<protein>
    <submittedName>
        <fullName evidence="3">Uncharacterized protein</fullName>
    </submittedName>
</protein>